<dbReference type="Pfam" id="PF04827">
    <property type="entry name" value="Plant_tran"/>
    <property type="match status" value="1"/>
</dbReference>
<organism evidence="1 2">
    <name type="scientific">Dipteronia dyeriana</name>
    <dbReference type="NCBI Taxonomy" id="168575"/>
    <lineage>
        <taxon>Eukaryota</taxon>
        <taxon>Viridiplantae</taxon>
        <taxon>Streptophyta</taxon>
        <taxon>Embryophyta</taxon>
        <taxon>Tracheophyta</taxon>
        <taxon>Spermatophyta</taxon>
        <taxon>Magnoliopsida</taxon>
        <taxon>eudicotyledons</taxon>
        <taxon>Gunneridae</taxon>
        <taxon>Pentapetalae</taxon>
        <taxon>rosids</taxon>
        <taxon>malvids</taxon>
        <taxon>Sapindales</taxon>
        <taxon>Sapindaceae</taxon>
        <taxon>Hippocastanoideae</taxon>
        <taxon>Acereae</taxon>
        <taxon>Dipteronia</taxon>
    </lineage>
</organism>
<dbReference type="AlphaFoldDB" id="A0AAD9TU28"/>
<dbReference type="PANTHER" id="PTHR47150:SF5">
    <property type="entry name" value="OS07G0546750 PROTEIN"/>
    <property type="match status" value="1"/>
</dbReference>
<gene>
    <name evidence="1" type="ORF">Ddye_024053</name>
</gene>
<sequence>MRRDLFLRILSNVEARDVYFMQRDDATSRSRMSRLQKMTVAIRLLSIRLLSYGYVADCCDEYLQIGETTVVESMKHFCDVVITLYESQYMQAPNTENVTRLLQEGDARGFPGIFRSLNCMHWEWKIVPLLGMAHTKVIIISLL</sequence>
<keyword evidence="2" id="KW-1185">Reference proteome</keyword>
<protein>
    <submittedName>
        <fullName evidence="1">Uncharacterized protein</fullName>
    </submittedName>
</protein>
<dbReference type="Proteomes" id="UP001280121">
    <property type="component" value="Unassembled WGS sequence"/>
</dbReference>
<evidence type="ECO:0000313" key="1">
    <source>
        <dbReference type="EMBL" id="KAK2642290.1"/>
    </source>
</evidence>
<name>A0AAD9TU28_9ROSI</name>
<reference evidence="1" key="1">
    <citation type="journal article" date="2023" name="Plant J.">
        <title>Genome sequences and population genomics provide insights into the demographic history, inbreeding, and mutation load of two 'living fossil' tree species of Dipteronia.</title>
        <authorList>
            <person name="Feng Y."/>
            <person name="Comes H.P."/>
            <person name="Chen J."/>
            <person name="Zhu S."/>
            <person name="Lu R."/>
            <person name="Zhang X."/>
            <person name="Li P."/>
            <person name="Qiu J."/>
            <person name="Olsen K.M."/>
            <person name="Qiu Y."/>
        </authorList>
    </citation>
    <scope>NUCLEOTIDE SEQUENCE</scope>
    <source>
        <strain evidence="1">KIB01</strain>
    </source>
</reference>
<dbReference type="EMBL" id="JANJYI010000007">
    <property type="protein sequence ID" value="KAK2642290.1"/>
    <property type="molecule type" value="Genomic_DNA"/>
</dbReference>
<dbReference type="PANTHER" id="PTHR47150">
    <property type="entry name" value="OS12G0169200 PROTEIN"/>
    <property type="match status" value="1"/>
</dbReference>
<dbReference type="InterPro" id="IPR006912">
    <property type="entry name" value="Harbinger_derived_prot"/>
</dbReference>
<comment type="caution">
    <text evidence="1">The sequence shown here is derived from an EMBL/GenBank/DDBJ whole genome shotgun (WGS) entry which is preliminary data.</text>
</comment>
<evidence type="ECO:0000313" key="2">
    <source>
        <dbReference type="Proteomes" id="UP001280121"/>
    </source>
</evidence>
<proteinExistence type="predicted"/>
<accession>A0AAD9TU28</accession>